<dbReference type="InterPro" id="IPR017925">
    <property type="entry name" value="DHFR_CS"/>
</dbReference>
<dbReference type="PROSITE" id="PS00075">
    <property type="entry name" value="DHFR_1"/>
    <property type="match status" value="1"/>
</dbReference>
<keyword evidence="6 8" id="KW-0560">Oxidoreductase</keyword>
<evidence type="ECO:0000313" key="12">
    <source>
        <dbReference type="Proteomes" id="UP001359886"/>
    </source>
</evidence>
<dbReference type="PRINTS" id="PR00070">
    <property type="entry name" value="DHFR"/>
</dbReference>
<comment type="function">
    <text evidence="7 8">Key enzyme in folate metabolism. Catalyzes an essential reaction for de novo glycine and purine synthesis, and for DNA precursor synthesis.</text>
</comment>
<dbReference type="GO" id="GO:0004146">
    <property type="term" value="F:dihydrofolate reductase activity"/>
    <property type="evidence" value="ECO:0007669"/>
    <property type="project" value="UniProtKB-EC"/>
</dbReference>
<reference evidence="11 12" key="1">
    <citation type="submission" date="2024-02" db="EMBL/GenBank/DDBJ databases">
        <title>A novel Wenzhouxiangellaceae bacterium, isolated from coastal sediments.</title>
        <authorList>
            <person name="Du Z.-J."/>
            <person name="Ye Y.-Q."/>
            <person name="Zhang X.-Y."/>
        </authorList>
    </citation>
    <scope>NUCLEOTIDE SEQUENCE [LARGE SCALE GENOMIC DNA]</scope>
    <source>
        <strain evidence="11 12">CH-27</strain>
    </source>
</reference>
<evidence type="ECO:0000256" key="6">
    <source>
        <dbReference type="ARBA" id="ARBA00023002"/>
    </source>
</evidence>
<dbReference type="EC" id="1.5.1.3" evidence="3 8"/>
<evidence type="ECO:0000313" key="11">
    <source>
        <dbReference type="EMBL" id="MEJ8569202.1"/>
    </source>
</evidence>
<comment type="similarity">
    <text evidence="2 8 9">Belongs to the dihydrofolate reductase family.</text>
</comment>
<evidence type="ECO:0000256" key="3">
    <source>
        <dbReference type="ARBA" id="ARBA00012856"/>
    </source>
</evidence>
<proteinExistence type="inferred from homology"/>
<dbReference type="PANTHER" id="PTHR48069">
    <property type="entry name" value="DIHYDROFOLATE REDUCTASE"/>
    <property type="match status" value="1"/>
</dbReference>
<dbReference type="Proteomes" id="UP001359886">
    <property type="component" value="Unassembled WGS sequence"/>
</dbReference>
<comment type="pathway">
    <text evidence="1 8">Cofactor biosynthesis; tetrahydrofolate biosynthesis; 5,6,7,8-tetrahydrofolate from 7,8-dihydrofolate: step 1/1.</text>
</comment>
<dbReference type="PROSITE" id="PS51330">
    <property type="entry name" value="DHFR_2"/>
    <property type="match status" value="1"/>
</dbReference>
<dbReference type="GO" id="GO:0006730">
    <property type="term" value="P:one-carbon metabolic process"/>
    <property type="evidence" value="ECO:0007669"/>
    <property type="project" value="UniProtKB-KW"/>
</dbReference>
<dbReference type="SUPFAM" id="SSF53597">
    <property type="entry name" value="Dihydrofolate reductase-like"/>
    <property type="match status" value="1"/>
</dbReference>
<dbReference type="PANTHER" id="PTHR48069:SF3">
    <property type="entry name" value="DIHYDROFOLATE REDUCTASE"/>
    <property type="match status" value="1"/>
</dbReference>
<organism evidence="11 12">
    <name type="scientific">Elongatibacter sediminis</name>
    <dbReference type="NCBI Taxonomy" id="3119006"/>
    <lineage>
        <taxon>Bacteria</taxon>
        <taxon>Pseudomonadati</taxon>
        <taxon>Pseudomonadota</taxon>
        <taxon>Gammaproteobacteria</taxon>
        <taxon>Chromatiales</taxon>
        <taxon>Wenzhouxiangellaceae</taxon>
        <taxon>Elongatibacter</taxon>
    </lineage>
</organism>
<comment type="caution">
    <text evidence="11">The sequence shown here is derived from an EMBL/GenBank/DDBJ whole genome shotgun (WGS) entry which is preliminary data.</text>
</comment>
<dbReference type="CDD" id="cd00209">
    <property type="entry name" value="DHFR"/>
    <property type="match status" value="1"/>
</dbReference>
<evidence type="ECO:0000256" key="9">
    <source>
        <dbReference type="RuleBase" id="RU004474"/>
    </source>
</evidence>
<dbReference type="PIRSF" id="PIRSF000194">
    <property type="entry name" value="DHFR"/>
    <property type="match status" value="1"/>
</dbReference>
<dbReference type="RefSeq" id="WP_354696527.1">
    <property type="nucleotide sequence ID" value="NZ_JAZHOG010000012.1"/>
</dbReference>
<evidence type="ECO:0000256" key="8">
    <source>
        <dbReference type="PIRNR" id="PIRNR000194"/>
    </source>
</evidence>
<dbReference type="InterPro" id="IPR024072">
    <property type="entry name" value="DHFR-like_dom_sf"/>
</dbReference>
<gene>
    <name evidence="11" type="ORF">V3330_16345</name>
</gene>
<dbReference type="GO" id="GO:0046452">
    <property type="term" value="P:dihydrofolate metabolic process"/>
    <property type="evidence" value="ECO:0007669"/>
    <property type="project" value="TreeGrafter"/>
</dbReference>
<dbReference type="Pfam" id="PF00186">
    <property type="entry name" value="DHFR_1"/>
    <property type="match status" value="1"/>
</dbReference>
<evidence type="ECO:0000256" key="5">
    <source>
        <dbReference type="ARBA" id="ARBA00022857"/>
    </source>
</evidence>
<evidence type="ECO:0000259" key="10">
    <source>
        <dbReference type="PROSITE" id="PS51330"/>
    </source>
</evidence>
<dbReference type="InterPro" id="IPR001796">
    <property type="entry name" value="DHFR_dom"/>
</dbReference>
<dbReference type="AlphaFoldDB" id="A0AAW9R8N7"/>
<keyword evidence="12" id="KW-1185">Reference proteome</keyword>
<dbReference type="Gene3D" id="3.40.430.10">
    <property type="entry name" value="Dihydrofolate Reductase, subunit A"/>
    <property type="match status" value="1"/>
</dbReference>
<dbReference type="FunFam" id="3.40.430.10:FF:000001">
    <property type="entry name" value="Dihydrofolate reductase"/>
    <property type="match status" value="1"/>
</dbReference>
<dbReference type="GO" id="GO:0070401">
    <property type="term" value="F:NADP+ binding"/>
    <property type="evidence" value="ECO:0007669"/>
    <property type="project" value="UniProtKB-ARBA"/>
</dbReference>
<dbReference type="GO" id="GO:0005829">
    <property type="term" value="C:cytosol"/>
    <property type="evidence" value="ECO:0007669"/>
    <property type="project" value="TreeGrafter"/>
</dbReference>
<name>A0AAW9R8N7_9GAMM</name>
<evidence type="ECO:0000256" key="7">
    <source>
        <dbReference type="ARBA" id="ARBA00025067"/>
    </source>
</evidence>
<dbReference type="InterPro" id="IPR012259">
    <property type="entry name" value="DHFR"/>
</dbReference>
<sequence length="165" mass="18128">MNSEGKRLTLVAAVARNRAIGLDGRMPWHLPAELRHFKATTLGKPVVMGRRTFESIGKALPGRQNIVVTRDARYVAPGCETAASLPQALRLAQGDEVMVIGGGQLYAEALPMAGRMVLTVVDCEPRADTWFPAFDTSEWRVSSRRHVAADADNAHAFEVIEYLRD</sequence>
<protein>
    <recommendedName>
        <fullName evidence="3 8">Dihydrofolate reductase</fullName>
        <ecNumber evidence="3 8">1.5.1.3</ecNumber>
    </recommendedName>
</protein>
<evidence type="ECO:0000256" key="2">
    <source>
        <dbReference type="ARBA" id="ARBA00009539"/>
    </source>
</evidence>
<keyword evidence="5 8" id="KW-0521">NADP</keyword>
<dbReference type="EMBL" id="JAZHOG010000012">
    <property type="protein sequence ID" value="MEJ8569202.1"/>
    <property type="molecule type" value="Genomic_DNA"/>
</dbReference>
<dbReference type="GO" id="GO:0046655">
    <property type="term" value="P:folic acid metabolic process"/>
    <property type="evidence" value="ECO:0007669"/>
    <property type="project" value="TreeGrafter"/>
</dbReference>
<evidence type="ECO:0000256" key="1">
    <source>
        <dbReference type="ARBA" id="ARBA00004903"/>
    </source>
</evidence>
<keyword evidence="4 8" id="KW-0554">One-carbon metabolism</keyword>
<evidence type="ECO:0000256" key="4">
    <source>
        <dbReference type="ARBA" id="ARBA00022563"/>
    </source>
</evidence>
<accession>A0AAW9R8N7</accession>
<comment type="catalytic activity">
    <reaction evidence="8">
        <text>(6S)-5,6,7,8-tetrahydrofolate + NADP(+) = 7,8-dihydrofolate + NADPH + H(+)</text>
        <dbReference type="Rhea" id="RHEA:15009"/>
        <dbReference type="ChEBI" id="CHEBI:15378"/>
        <dbReference type="ChEBI" id="CHEBI:57451"/>
        <dbReference type="ChEBI" id="CHEBI:57453"/>
        <dbReference type="ChEBI" id="CHEBI:57783"/>
        <dbReference type="ChEBI" id="CHEBI:58349"/>
        <dbReference type="EC" id="1.5.1.3"/>
    </reaction>
</comment>
<feature type="domain" description="DHFR" evidence="10">
    <location>
        <begin position="7"/>
        <end position="164"/>
    </location>
</feature>
<dbReference type="GO" id="GO:0046654">
    <property type="term" value="P:tetrahydrofolate biosynthetic process"/>
    <property type="evidence" value="ECO:0007669"/>
    <property type="project" value="InterPro"/>
</dbReference>